<comment type="caution">
    <text evidence="2">The sequence shown here is derived from an EMBL/GenBank/DDBJ whole genome shotgun (WGS) entry which is preliminary data.</text>
</comment>
<sequence length="169" mass="19619">MNMYERKTVTKLKKLTLFLALTGLVGCATAPQTEDVPDATYRSLSAERVLFIGCYAEGVIDAKEAADFLWANDQAIQAWRRIDADRFNVYVKQMYDDFIPERHCTQVKLTGYKRVREVEAYLQTQTEIYRQQQEERRHREKLNQDSWNAYMGTLRPSSCTTVGTQTLCN</sequence>
<feature type="chain" id="PRO_5047381335" description="Lipoprotein" evidence="1">
    <location>
        <begin position="31"/>
        <end position="169"/>
    </location>
</feature>
<keyword evidence="3" id="KW-1185">Reference proteome</keyword>
<dbReference type="Proteomes" id="UP001595722">
    <property type="component" value="Unassembled WGS sequence"/>
</dbReference>
<proteinExistence type="predicted"/>
<evidence type="ECO:0008006" key="4">
    <source>
        <dbReference type="Google" id="ProtNLM"/>
    </source>
</evidence>
<gene>
    <name evidence="2" type="ORF">ACFOMG_05710</name>
</gene>
<accession>A0ABV7VR70</accession>
<organism evidence="2 3">
    <name type="scientific">Bacterioplanoides pacificum</name>
    <dbReference type="NCBI Taxonomy" id="1171596"/>
    <lineage>
        <taxon>Bacteria</taxon>
        <taxon>Pseudomonadati</taxon>
        <taxon>Pseudomonadota</taxon>
        <taxon>Gammaproteobacteria</taxon>
        <taxon>Oceanospirillales</taxon>
        <taxon>Oceanospirillaceae</taxon>
        <taxon>Bacterioplanoides</taxon>
    </lineage>
</organism>
<dbReference type="RefSeq" id="WP_376865340.1">
    <property type="nucleotide sequence ID" value="NZ_JBHRYB010000005.1"/>
</dbReference>
<protein>
    <recommendedName>
        <fullName evidence="4">Lipoprotein</fullName>
    </recommendedName>
</protein>
<feature type="signal peptide" evidence="1">
    <location>
        <begin position="1"/>
        <end position="30"/>
    </location>
</feature>
<reference evidence="3" key="1">
    <citation type="journal article" date="2019" name="Int. J. Syst. Evol. Microbiol.">
        <title>The Global Catalogue of Microorganisms (GCM) 10K type strain sequencing project: providing services to taxonomists for standard genome sequencing and annotation.</title>
        <authorList>
            <consortium name="The Broad Institute Genomics Platform"/>
            <consortium name="The Broad Institute Genome Sequencing Center for Infectious Disease"/>
            <person name="Wu L."/>
            <person name="Ma J."/>
        </authorList>
    </citation>
    <scope>NUCLEOTIDE SEQUENCE [LARGE SCALE GENOMIC DNA]</scope>
    <source>
        <strain evidence="3">KCTC 42424</strain>
    </source>
</reference>
<name>A0ABV7VR70_9GAMM</name>
<dbReference type="PROSITE" id="PS51257">
    <property type="entry name" value="PROKAR_LIPOPROTEIN"/>
    <property type="match status" value="1"/>
</dbReference>
<evidence type="ECO:0000313" key="3">
    <source>
        <dbReference type="Proteomes" id="UP001595722"/>
    </source>
</evidence>
<dbReference type="EMBL" id="JBHRYB010000005">
    <property type="protein sequence ID" value="MFC3679607.1"/>
    <property type="molecule type" value="Genomic_DNA"/>
</dbReference>
<evidence type="ECO:0000313" key="2">
    <source>
        <dbReference type="EMBL" id="MFC3679607.1"/>
    </source>
</evidence>
<keyword evidence="1" id="KW-0732">Signal</keyword>
<evidence type="ECO:0000256" key="1">
    <source>
        <dbReference type="SAM" id="SignalP"/>
    </source>
</evidence>